<dbReference type="GeneID" id="89509958"/>
<dbReference type="STRING" id="1121131.SAMN02745229_01696"/>
<dbReference type="InterPro" id="IPR036890">
    <property type="entry name" value="HATPase_C_sf"/>
</dbReference>
<dbReference type="InterPro" id="IPR005467">
    <property type="entry name" value="His_kinase_dom"/>
</dbReference>
<dbReference type="CDD" id="cd00088">
    <property type="entry name" value="HPT"/>
    <property type="match status" value="1"/>
</dbReference>
<dbReference type="SMART" id="SM00260">
    <property type="entry name" value="CheW"/>
    <property type="match status" value="1"/>
</dbReference>
<dbReference type="SMART" id="SM00387">
    <property type="entry name" value="HATPase_c"/>
    <property type="match status" value="1"/>
</dbReference>
<dbReference type="OrthoDB" id="9803176at2"/>
<dbReference type="GO" id="GO:0006935">
    <property type="term" value="P:chemotaxis"/>
    <property type="evidence" value="ECO:0007669"/>
    <property type="project" value="UniProtKB-KW"/>
</dbReference>
<dbReference type="InterPro" id="IPR035891">
    <property type="entry name" value="CheY-binding_CheA"/>
</dbReference>
<dbReference type="Pfam" id="PF01627">
    <property type="entry name" value="Hpt"/>
    <property type="match status" value="1"/>
</dbReference>
<feature type="domain" description="HPt" evidence="15">
    <location>
        <begin position="1"/>
        <end position="103"/>
    </location>
</feature>
<evidence type="ECO:0000256" key="9">
    <source>
        <dbReference type="ARBA" id="ARBA00022840"/>
    </source>
</evidence>
<dbReference type="Gene3D" id="3.30.70.1110">
    <property type="entry name" value="Histidine kinase CheA-like, P2 response regulator-binding domain"/>
    <property type="match status" value="1"/>
</dbReference>
<feature type="region of interest" description="Disordered" evidence="12">
    <location>
        <begin position="269"/>
        <end position="338"/>
    </location>
</feature>
<dbReference type="PRINTS" id="PR00344">
    <property type="entry name" value="BCTRLSENSOR"/>
</dbReference>
<dbReference type="PROSITE" id="PS50851">
    <property type="entry name" value="CHEW"/>
    <property type="match status" value="1"/>
</dbReference>
<evidence type="ECO:0000313" key="17">
    <source>
        <dbReference type="Proteomes" id="UP000184278"/>
    </source>
</evidence>
<dbReference type="InterPro" id="IPR002545">
    <property type="entry name" value="CheW-lke_dom"/>
</dbReference>
<dbReference type="InterPro" id="IPR037006">
    <property type="entry name" value="CheA-like_homodim_sf"/>
</dbReference>
<accession>A0A1M5YU27</accession>
<feature type="compositionally biased region" description="Low complexity" evidence="12">
    <location>
        <begin position="307"/>
        <end position="324"/>
    </location>
</feature>
<evidence type="ECO:0000256" key="4">
    <source>
        <dbReference type="ARBA" id="ARBA00022500"/>
    </source>
</evidence>
<dbReference type="CDD" id="cd16916">
    <property type="entry name" value="HATPase_CheA-like"/>
    <property type="match status" value="1"/>
</dbReference>
<evidence type="ECO:0000256" key="10">
    <source>
        <dbReference type="ARBA" id="ARBA00023012"/>
    </source>
</evidence>
<evidence type="ECO:0000256" key="7">
    <source>
        <dbReference type="ARBA" id="ARBA00022741"/>
    </source>
</evidence>
<dbReference type="FunFam" id="3.30.565.10:FF:000016">
    <property type="entry name" value="Chemotaxis protein CheA, putative"/>
    <property type="match status" value="1"/>
</dbReference>
<sequence length="721" mass="76911">MDTSQYLGVFLDEAKEHIQTLNDAIMTLEDDPTNEDCVNEIFRSAHSMKGMAGTMGYKRMQQLTHDMEDVFSDVRNGTLKVDTHMTDTLFKCLDAVQEYVDNIESSQDEGTEENADLIQALADIRAGKSGGGGGAAPASAPAAPAAEGAPAAAAPASSAEPAVPHGDWHLIPLDDTAKEAIKKGIADSRKVFGLTVKIQDTCLLKAARAFLVVKGLEDIGEVVASDPSNQDIEDEKFDFVFSLIVITDTEDVEKVSEIAKNVSEIESVEIGEFDPDAPAPAPAAENAPAAAAPAPAAPAAPAPAPAPAAAAPAPAPAAKPAEAGKAADAKKPAGKPVVSRTIRVDTEKLDSLMNQVSELIIAKNSLISATESAGIQNSNVTEQIEYLESVTTNLHESVMKVRMVPIESVLQKFPRMIRDLTKALGKKMELTMTGEETEMDRTVVDEIGDPLMHLLRNSADHGIEDSETRLARGKDETGQIFLHAYQDGNSVVIEVGDDGNGIDANIVRNKAVEKGIMTREEADVLTEQQAVELLFHPGFSTAKQVSEISGRGVGLDVVKSKVESLSGTVTVNTKLGEGSTWIIRLPLTLAIIQGLMVEVGGEKYAIPLDSIQSIENVPVSDIKFVSNKEVINLRGSVTRLIRMNEVLDNESTNDPNEDMIVVITKRGDQQVGLVIDKLEGQLEIVIKPLGKYMTKCKFISGATILGDGEIALILDTNQIGG</sequence>
<dbReference type="InterPro" id="IPR004105">
    <property type="entry name" value="CheA-like_dim"/>
</dbReference>
<feature type="compositionally biased region" description="Pro residues" evidence="12">
    <location>
        <begin position="295"/>
        <end position="306"/>
    </location>
</feature>
<dbReference type="PANTHER" id="PTHR43395:SF1">
    <property type="entry name" value="CHEMOTAXIS PROTEIN CHEA"/>
    <property type="match status" value="1"/>
</dbReference>
<dbReference type="InterPro" id="IPR051315">
    <property type="entry name" value="Bact_Chemotaxis_CheA"/>
</dbReference>
<keyword evidence="5 11" id="KW-0597">Phosphoprotein</keyword>
<feature type="region of interest" description="Disordered" evidence="12">
    <location>
        <begin position="129"/>
        <end position="167"/>
    </location>
</feature>
<dbReference type="SUPFAM" id="SSF50341">
    <property type="entry name" value="CheW-like"/>
    <property type="match status" value="1"/>
</dbReference>
<name>A0A1M5YU27_BUTFI</name>
<evidence type="ECO:0000256" key="8">
    <source>
        <dbReference type="ARBA" id="ARBA00022777"/>
    </source>
</evidence>
<keyword evidence="4" id="KW-0145">Chemotaxis</keyword>
<gene>
    <name evidence="16" type="ORF">SAMN02745229_01696</name>
</gene>
<dbReference type="InterPro" id="IPR004358">
    <property type="entry name" value="Sig_transdc_His_kin-like_C"/>
</dbReference>
<organism evidence="16 17">
    <name type="scientific">Butyrivibrio fibrisolvens DSM 3071</name>
    <dbReference type="NCBI Taxonomy" id="1121131"/>
    <lineage>
        <taxon>Bacteria</taxon>
        <taxon>Bacillati</taxon>
        <taxon>Bacillota</taxon>
        <taxon>Clostridia</taxon>
        <taxon>Lachnospirales</taxon>
        <taxon>Lachnospiraceae</taxon>
        <taxon>Butyrivibrio</taxon>
    </lineage>
</organism>
<evidence type="ECO:0000256" key="1">
    <source>
        <dbReference type="ARBA" id="ARBA00000085"/>
    </source>
</evidence>
<evidence type="ECO:0000259" key="14">
    <source>
        <dbReference type="PROSITE" id="PS50851"/>
    </source>
</evidence>
<reference evidence="17" key="1">
    <citation type="submission" date="2016-11" db="EMBL/GenBank/DDBJ databases">
        <authorList>
            <person name="Varghese N."/>
            <person name="Submissions S."/>
        </authorList>
    </citation>
    <scope>NUCLEOTIDE SEQUENCE [LARGE SCALE GENOMIC DNA]</scope>
    <source>
        <strain evidence="17">DSM 3071</strain>
    </source>
</reference>
<keyword evidence="9" id="KW-0067">ATP-binding</keyword>
<proteinExistence type="predicted"/>
<feature type="domain" description="CheW-like" evidence="14">
    <location>
        <begin position="591"/>
        <end position="721"/>
    </location>
</feature>
<feature type="domain" description="Histidine kinase" evidence="13">
    <location>
        <begin position="380"/>
        <end position="589"/>
    </location>
</feature>
<keyword evidence="10" id="KW-0902">Two-component regulatory system</keyword>
<comment type="catalytic activity">
    <reaction evidence="1">
        <text>ATP + protein L-histidine = ADP + protein N-phospho-L-histidine.</text>
        <dbReference type="EC" id="2.7.13.3"/>
    </reaction>
</comment>
<dbReference type="Proteomes" id="UP000184278">
    <property type="component" value="Unassembled WGS sequence"/>
</dbReference>
<feature type="compositionally biased region" description="Low complexity" evidence="12">
    <location>
        <begin position="136"/>
        <end position="162"/>
    </location>
</feature>
<evidence type="ECO:0000256" key="12">
    <source>
        <dbReference type="SAM" id="MobiDB-lite"/>
    </source>
</evidence>
<dbReference type="CDD" id="cd00731">
    <property type="entry name" value="CheA_reg"/>
    <property type="match status" value="1"/>
</dbReference>
<protein>
    <recommendedName>
        <fullName evidence="3">Chemotaxis protein CheA</fullName>
        <ecNumber evidence="2">2.7.13.3</ecNumber>
    </recommendedName>
</protein>
<keyword evidence="7" id="KW-0547">Nucleotide-binding</keyword>
<dbReference type="InterPro" id="IPR036061">
    <property type="entry name" value="CheW-like_dom_sf"/>
</dbReference>
<feature type="compositionally biased region" description="Low complexity" evidence="12">
    <location>
        <begin position="282"/>
        <end position="294"/>
    </location>
</feature>
<dbReference type="GO" id="GO:0000155">
    <property type="term" value="F:phosphorelay sensor kinase activity"/>
    <property type="evidence" value="ECO:0007669"/>
    <property type="project" value="InterPro"/>
</dbReference>
<evidence type="ECO:0000313" key="16">
    <source>
        <dbReference type="EMBL" id="SHI15358.1"/>
    </source>
</evidence>
<dbReference type="SUPFAM" id="SSF47384">
    <property type="entry name" value="Homodimeric domain of signal transducing histidine kinase"/>
    <property type="match status" value="1"/>
</dbReference>
<dbReference type="PROSITE" id="PS50109">
    <property type="entry name" value="HIS_KIN"/>
    <property type="match status" value="1"/>
</dbReference>
<dbReference type="SUPFAM" id="SSF55052">
    <property type="entry name" value="CheY-binding domain of CheA"/>
    <property type="match status" value="1"/>
</dbReference>
<dbReference type="PROSITE" id="PS50894">
    <property type="entry name" value="HPT"/>
    <property type="match status" value="1"/>
</dbReference>
<dbReference type="PANTHER" id="PTHR43395">
    <property type="entry name" value="SENSOR HISTIDINE KINASE CHEA"/>
    <property type="match status" value="1"/>
</dbReference>
<evidence type="ECO:0000256" key="3">
    <source>
        <dbReference type="ARBA" id="ARBA00021495"/>
    </source>
</evidence>
<dbReference type="Pfam" id="PF02518">
    <property type="entry name" value="HATPase_c"/>
    <property type="match status" value="1"/>
</dbReference>
<dbReference type="SUPFAM" id="SSF47226">
    <property type="entry name" value="Histidine-containing phosphotransfer domain, HPT domain"/>
    <property type="match status" value="1"/>
</dbReference>
<dbReference type="Gene3D" id="2.30.30.40">
    <property type="entry name" value="SH3 Domains"/>
    <property type="match status" value="1"/>
</dbReference>
<dbReference type="Gene3D" id="3.30.565.10">
    <property type="entry name" value="Histidine kinase-like ATPase, C-terminal domain"/>
    <property type="match status" value="1"/>
</dbReference>
<evidence type="ECO:0000259" key="13">
    <source>
        <dbReference type="PROSITE" id="PS50109"/>
    </source>
</evidence>
<evidence type="ECO:0000256" key="6">
    <source>
        <dbReference type="ARBA" id="ARBA00022679"/>
    </source>
</evidence>
<dbReference type="InterPro" id="IPR036097">
    <property type="entry name" value="HisK_dim/P_sf"/>
</dbReference>
<dbReference type="EC" id="2.7.13.3" evidence="2"/>
<dbReference type="InterPro" id="IPR003594">
    <property type="entry name" value="HATPase_dom"/>
</dbReference>
<dbReference type="EMBL" id="FQXK01000013">
    <property type="protein sequence ID" value="SHI15358.1"/>
    <property type="molecule type" value="Genomic_DNA"/>
</dbReference>
<dbReference type="InterPro" id="IPR008207">
    <property type="entry name" value="Sig_transdc_His_kin_Hpt_dom"/>
</dbReference>
<keyword evidence="6" id="KW-0808">Transferase</keyword>
<dbReference type="SMART" id="SM00073">
    <property type="entry name" value="HPT"/>
    <property type="match status" value="1"/>
</dbReference>
<dbReference type="SUPFAM" id="SSF55874">
    <property type="entry name" value="ATPase domain of HSP90 chaperone/DNA topoisomerase II/histidine kinase"/>
    <property type="match status" value="1"/>
</dbReference>
<keyword evidence="8 16" id="KW-0418">Kinase</keyword>
<dbReference type="InterPro" id="IPR036641">
    <property type="entry name" value="HPT_dom_sf"/>
</dbReference>
<feature type="modified residue" description="Phosphohistidine" evidence="11">
    <location>
        <position position="46"/>
    </location>
</feature>
<dbReference type="Gene3D" id="1.10.287.560">
    <property type="entry name" value="Histidine kinase CheA-like, homodimeric domain"/>
    <property type="match status" value="1"/>
</dbReference>
<dbReference type="GO" id="GO:0005737">
    <property type="term" value="C:cytoplasm"/>
    <property type="evidence" value="ECO:0007669"/>
    <property type="project" value="InterPro"/>
</dbReference>
<keyword evidence="17" id="KW-1185">Reference proteome</keyword>
<evidence type="ECO:0000256" key="2">
    <source>
        <dbReference type="ARBA" id="ARBA00012438"/>
    </source>
</evidence>
<dbReference type="InterPro" id="IPR010808">
    <property type="entry name" value="CheA_P2-bd"/>
</dbReference>
<dbReference type="InterPro" id="IPR037052">
    <property type="entry name" value="CheA-like_P2_sf"/>
</dbReference>
<dbReference type="RefSeq" id="WP_073387000.1">
    <property type="nucleotide sequence ID" value="NZ_FQXK01000013.1"/>
</dbReference>
<dbReference type="Pfam" id="PF07194">
    <property type="entry name" value="P2"/>
    <property type="match status" value="1"/>
</dbReference>
<evidence type="ECO:0000259" key="15">
    <source>
        <dbReference type="PROSITE" id="PS50894"/>
    </source>
</evidence>
<dbReference type="GO" id="GO:0005524">
    <property type="term" value="F:ATP binding"/>
    <property type="evidence" value="ECO:0007669"/>
    <property type="project" value="UniProtKB-KW"/>
</dbReference>
<dbReference type="AlphaFoldDB" id="A0A1M5YU27"/>
<evidence type="ECO:0000256" key="5">
    <source>
        <dbReference type="ARBA" id="ARBA00022553"/>
    </source>
</evidence>
<dbReference type="Pfam" id="PF01584">
    <property type="entry name" value="CheW"/>
    <property type="match status" value="1"/>
</dbReference>
<evidence type="ECO:0000256" key="11">
    <source>
        <dbReference type="PROSITE-ProRule" id="PRU00110"/>
    </source>
</evidence>
<dbReference type="SMART" id="SM01231">
    <property type="entry name" value="H-kinase_dim"/>
    <property type="match status" value="1"/>
</dbReference>
<dbReference type="Pfam" id="PF02895">
    <property type="entry name" value="H-kinase_dim"/>
    <property type="match status" value="1"/>
</dbReference>
<dbReference type="Gene3D" id="1.20.120.160">
    <property type="entry name" value="HPT domain"/>
    <property type="match status" value="1"/>
</dbReference>